<keyword evidence="3" id="KW-1185">Reference proteome</keyword>
<gene>
    <name evidence="2" type="ORF">BDW02DRAFT_487414</name>
</gene>
<name>A0A6A5KPU2_9PLEO</name>
<keyword evidence="1" id="KW-0732">Signal</keyword>
<evidence type="ECO:0000313" key="2">
    <source>
        <dbReference type="EMBL" id="KAF1839238.1"/>
    </source>
</evidence>
<organism evidence="2 3">
    <name type="scientific">Decorospora gaudefroyi</name>
    <dbReference type="NCBI Taxonomy" id="184978"/>
    <lineage>
        <taxon>Eukaryota</taxon>
        <taxon>Fungi</taxon>
        <taxon>Dikarya</taxon>
        <taxon>Ascomycota</taxon>
        <taxon>Pezizomycotina</taxon>
        <taxon>Dothideomycetes</taxon>
        <taxon>Pleosporomycetidae</taxon>
        <taxon>Pleosporales</taxon>
        <taxon>Pleosporineae</taxon>
        <taxon>Pleosporaceae</taxon>
        <taxon>Decorospora</taxon>
    </lineage>
</organism>
<dbReference type="Proteomes" id="UP000800040">
    <property type="component" value="Unassembled WGS sequence"/>
</dbReference>
<dbReference type="AlphaFoldDB" id="A0A6A5KPU2"/>
<accession>A0A6A5KPU2</accession>
<proteinExistence type="predicted"/>
<reference evidence="2" key="1">
    <citation type="submission" date="2020-01" db="EMBL/GenBank/DDBJ databases">
        <authorList>
            <consortium name="DOE Joint Genome Institute"/>
            <person name="Haridas S."/>
            <person name="Albert R."/>
            <person name="Binder M."/>
            <person name="Bloem J."/>
            <person name="Labutti K."/>
            <person name="Salamov A."/>
            <person name="Andreopoulos B."/>
            <person name="Baker S.E."/>
            <person name="Barry K."/>
            <person name="Bills G."/>
            <person name="Bluhm B.H."/>
            <person name="Cannon C."/>
            <person name="Castanera R."/>
            <person name="Culley D.E."/>
            <person name="Daum C."/>
            <person name="Ezra D."/>
            <person name="Gonzalez J.B."/>
            <person name="Henrissat B."/>
            <person name="Kuo A."/>
            <person name="Liang C."/>
            <person name="Lipzen A."/>
            <person name="Lutzoni F."/>
            <person name="Magnuson J."/>
            <person name="Mondo S."/>
            <person name="Nolan M."/>
            <person name="Ohm R."/>
            <person name="Pangilinan J."/>
            <person name="Park H.-J."/>
            <person name="Ramirez L."/>
            <person name="Alfaro M."/>
            <person name="Sun H."/>
            <person name="Tritt A."/>
            <person name="Yoshinaga Y."/>
            <person name="Zwiers L.-H."/>
            <person name="Turgeon B.G."/>
            <person name="Goodwin S.B."/>
            <person name="Spatafora J.W."/>
            <person name="Crous P.W."/>
            <person name="Grigoriev I.V."/>
        </authorList>
    </citation>
    <scope>NUCLEOTIDE SEQUENCE</scope>
    <source>
        <strain evidence="2">P77</strain>
    </source>
</reference>
<protein>
    <submittedName>
        <fullName evidence="2">Uncharacterized protein</fullName>
    </submittedName>
</protein>
<dbReference type="EMBL" id="ML975246">
    <property type="protein sequence ID" value="KAF1839238.1"/>
    <property type="molecule type" value="Genomic_DNA"/>
</dbReference>
<sequence length="165" mass="17902">MLLPPTLLTLLHFHLHLALSHASPQPPLITSDYEMSLLPRHTLFLRQVSNLQTFSGELGGAPAAPITNSGDQERPFSVEGDTFDTFESAAQRSCDNQFNACAQAANSRNRRRQDGGLSVQACSEQKDACNAAQQNAQVKDFTNAVASTNIGPDPEFPDFDLICEG</sequence>
<feature type="chain" id="PRO_5025502313" evidence="1">
    <location>
        <begin position="23"/>
        <end position="165"/>
    </location>
</feature>
<evidence type="ECO:0000256" key="1">
    <source>
        <dbReference type="SAM" id="SignalP"/>
    </source>
</evidence>
<evidence type="ECO:0000313" key="3">
    <source>
        <dbReference type="Proteomes" id="UP000800040"/>
    </source>
</evidence>
<feature type="signal peptide" evidence="1">
    <location>
        <begin position="1"/>
        <end position="22"/>
    </location>
</feature>
<dbReference type="OrthoDB" id="2507450at2759"/>